<organism evidence="4 5">
    <name type="scientific">Pseudonocardia humida</name>
    <dbReference type="NCBI Taxonomy" id="2800819"/>
    <lineage>
        <taxon>Bacteria</taxon>
        <taxon>Bacillati</taxon>
        <taxon>Actinomycetota</taxon>
        <taxon>Actinomycetes</taxon>
        <taxon>Pseudonocardiales</taxon>
        <taxon>Pseudonocardiaceae</taxon>
        <taxon>Pseudonocardia</taxon>
    </lineage>
</organism>
<dbReference type="GO" id="GO:0004497">
    <property type="term" value="F:monooxygenase activity"/>
    <property type="evidence" value="ECO:0007669"/>
    <property type="project" value="UniProtKB-KW"/>
</dbReference>
<comment type="caution">
    <text evidence="4">The sequence shown here is derived from an EMBL/GenBank/DDBJ whole genome shotgun (WGS) entry which is preliminary data.</text>
</comment>
<dbReference type="Pfam" id="PF01494">
    <property type="entry name" value="FAD_binding_3"/>
    <property type="match status" value="1"/>
</dbReference>
<proteinExistence type="predicted"/>
<accession>A0ABT0ZSR3</accession>
<dbReference type="EMBL" id="JAGSOV010000006">
    <property type="protein sequence ID" value="MCO1653735.1"/>
    <property type="molecule type" value="Genomic_DNA"/>
</dbReference>
<feature type="domain" description="FAD-binding" evidence="3">
    <location>
        <begin position="121"/>
        <end position="321"/>
    </location>
</feature>
<dbReference type="InterPro" id="IPR002938">
    <property type="entry name" value="FAD-bd"/>
</dbReference>
<dbReference type="SUPFAM" id="SSF51905">
    <property type="entry name" value="FAD/NAD(P)-binding domain"/>
    <property type="match status" value="1"/>
</dbReference>
<gene>
    <name evidence="4" type="ORF">KDL28_01565</name>
</gene>
<keyword evidence="1" id="KW-0560">Oxidoreductase</keyword>
<evidence type="ECO:0000256" key="2">
    <source>
        <dbReference type="ARBA" id="ARBA00023027"/>
    </source>
</evidence>
<sequence length="403" mass="43800">MKIVCVGGGPAGLYSAALARLAAPGDEVVVVERNPPDATHSWGVTFGEDFLDDLHANDPESARAIHDAATVWTEQVVRVADRAPVHLGGKYGYSLGRARLLDVLTERCHRLGVRFEFGREIGSADEVDADLVIAADGVGSRLRTAHAEHFGTTLTTGRNRYVWLGTSRISPVFTFAFEPTPAGWVWFYAYPSTASAGTCIVECAPRTWTGLGLDTMDPAAGLQMLEGIFDRALEGHRLLSPPDGLGPAPWRNFREVRNTTWRRGDMVLVGDAAHTTHFGIGSGTVLAVQDAIALAESIRACGADLATALPDYDARRRPVLDGVQAMARRSMHWFENVDSEIATGADPVRFAYSLLGRRGDQAAWQFRLHQATQIDGLRRARRTITAARRSLRGIRRSSSRSGG</sequence>
<keyword evidence="5" id="KW-1185">Reference proteome</keyword>
<keyword evidence="2" id="KW-0520">NAD</keyword>
<name>A0ABT0ZSR3_9PSEU</name>
<evidence type="ECO:0000259" key="3">
    <source>
        <dbReference type="Pfam" id="PF01494"/>
    </source>
</evidence>
<reference evidence="4" key="1">
    <citation type="submission" date="2021-04" db="EMBL/GenBank/DDBJ databases">
        <title>Pseudonocardia sp. nov., isolated from sandy soil of mangrove forest.</title>
        <authorList>
            <person name="Zan Z."/>
            <person name="Huang R."/>
            <person name="Liu W."/>
        </authorList>
    </citation>
    <scope>NUCLEOTIDE SEQUENCE</scope>
    <source>
        <strain evidence="4">S2-4</strain>
    </source>
</reference>
<keyword evidence="4" id="KW-0503">Monooxygenase</keyword>
<evidence type="ECO:0000313" key="4">
    <source>
        <dbReference type="EMBL" id="MCO1653735.1"/>
    </source>
</evidence>
<dbReference type="Gene3D" id="3.50.50.60">
    <property type="entry name" value="FAD/NAD(P)-binding domain"/>
    <property type="match status" value="1"/>
</dbReference>
<dbReference type="InterPro" id="IPR036188">
    <property type="entry name" value="FAD/NAD-bd_sf"/>
</dbReference>
<dbReference type="Gene3D" id="3.30.9.20">
    <property type="match status" value="1"/>
</dbReference>
<dbReference type="InterPro" id="IPR050631">
    <property type="entry name" value="PheA/TfdB_FAD_monoxygenase"/>
</dbReference>
<evidence type="ECO:0000313" key="5">
    <source>
        <dbReference type="Proteomes" id="UP001165283"/>
    </source>
</evidence>
<dbReference type="Proteomes" id="UP001165283">
    <property type="component" value="Unassembled WGS sequence"/>
</dbReference>
<dbReference type="PRINTS" id="PR00420">
    <property type="entry name" value="RNGMNOXGNASE"/>
</dbReference>
<dbReference type="PANTHER" id="PTHR43476">
    <property type="entry name" value="3-(3-HYDROXY-PHENYL)PROPIONATE/3-HYDROXYCINNAMIC ACID HYDROXYLASE"/>
    <property type="match status" value="1"/>
</dbReference>
<evidence type="ECO:0000256" key="1">
    <source>
        <dbReference type="ARBA" id="ARBA00023002"/>
    </source>
</evidence>
<protein>
    <submittedName>
        <fullName evidence="4">FAD-dependent monooxygenase</fullName>
    </submittedName>
</protein>
<dbReference type="RefSeq" id="WP_252435322.1">
    <property type="nucleotide sequence ID" value="NZ_JAGSOV010000006.1"/>
</dbReference>
<dbReference type="PANTHER" id="PTHR43476:SF4">
    <property type="entry name" value="BLR0106 PROTEIN"/>
    <property type="match status" value="1"/>
</dbReference>